<dbReference type="EMBL" id="JABXWD010000576">
    <property type="protein sequence ID" value="MBV6343404.1"/>
    <property type="molecule type" value="Genomic_DNA"/>
</dbReference>
<proteinExistence type="predicted"/>
<dbReference type="Proteomes" id="UP001196980">
    <property type="component" value="Unassembled WGS sequence"/>
</dbReference>
<evidence type="ECO:0000313" key="3">
    <source>
        <dbReference type="Proteomes" id="UP001196980"/>
    </source>
</evidence>
<keyword evidence="1" id="KW-0472">Membrane</keyword>
<comment type="caution">
    <text evidence="2">The sequence shown here is derived from an EMBL/GenBank/DDBJ whole genome shotgun (WGS) entry which is preliminary data.</text>
</comment>
<keyword evidence="1" id="KW-1133">Transmembrane helix</keyword>
<evidence type="ECO:0000313" key="2">
    <source>
        <dbReference type="EMBL" id="MBV6343404.1"/>
    </source>
</evidence>
<evidence type="ECO:0000256" key="1">
    <source>
        <dbReference type="SAM" id="Phobius"/>
    </source>
</evidence>
<feature type="transmembrane region" description="Helical" evidence="1">
    <location>
        <begin position="66"/>
        <end position="85"/>
    </location>
</feature>
<feature type="transmembrane region" description="Helical" evidence="1">
    <location>
        <begin position="21"/>
        <end position="46"/>
    </location>
</feature>
<reference evidence="2 3" key="1">
    <citation type="journal article" date="2020" name="J Geophys Res Biogeosci">
        <title>Magnetotaxis as an Adaptation to Enable Bacterial Shuttling of Microbial Sulfur and Sulfur Cycling Across Aquatic Oxic#Anoxic Interfaces.</title>
        <authorList>
            <person name="Li J."/>
            <person name="Liu P."/>
            <person name="Wang J."/>
            <person name="Roberts A.P."/>
            <person name="Pan Y."/>
        </authorList>
    </citation>
    <scope>NUCLEOTIDE SEQUENCE [LARGE SCALE GENOMIC DNA]</scope>
    <source>
        <strain evidence="2 3">MYR-1_YQ</strain>
    </source>
</reference>
<sequence length="120" mass="12013">MSVSQVASGGVKGAMSGIFGILVKYVVPLGMTFVGYSMGGAINVGYLIDENVGKNEMIAAYWKEGYGRLLGAAIFLSIGVTLIMADGSGFGGVIKGAIGGILTGAGLFQLQEGASSLGVA</sequence>
<organism evidence="2 3">
    <name type="scientific">Candidatus Magnetobacterium casense</name>
    <dbReference type="NCBI Taxonomy" id="1455061"/>
    <lineage>
        <taxon>Bacteria</taxon>
        <taxon>Pseudomonadati</taxon>
        <taxon>Nitrospirota</taxon>
        <taxon>Thermodesulfovibrionia</taxon>
        <taxon>Thermodesulfovibrionales</taxon>
        <taxon>Candidatus Magnetobacteriaceae</taxon>
        <taxon>Candidatus Magnetobacterium</taxon>
    </lineage>
</organism>
<name>A0ABS6S4T5_9BACT</name>
<keyword evidence="1" id="KW-0812">Transmembrane</keyword>
<keyword evidence="3" id="KW-1185">Reference proteome</keyword>
<gene>
    <name evidence="2" type="ORF">HWQ67_17670</name>
</gene>
<dbReference type="RefSeq" id="WP_218254021.1">
    <property type="nucleotide sequence ID" value="NZ_JABXWD010000576.1"/>
</dbReference>
<protein>
    <submittedName>
        <fullName evidence="2">Uncharacterized protein</fullName>
    </submittedName>
</protein>
<accession>A0ABS6S4T5</accession>